<comment type="pathway">
    <text evidence="2">Alkaloid biosynthesis; taxol biosynthesis.</text>
</comment>
<dbReference type="PRINTS" id="PR00385">
    <property type="entry name" value="P450"/>
</dbReference>
<dbReference type="PANTHER" id="PTHR47946">
    <property type="entry name" value="CYTOCHROME P450 78A7-RELATED"/>
    <property type="match status" value="1"/>
</dbReference>
<evidence type="ECO:0000256" key="6">
    <source>
        <dbReference type="ARBA" id="ARBA00023002"/>
    </source>
</evidence>
<gene>
    <name evidence="12" type="ORF">KI387_001471</name>
</gene>
<keyword evidence="9" id="KW-0876">Taxol biosynthesis</keyword>
<dbReference type="InterPro" id="IPR036396">
    <property type="entry name" value="Cyt_P450_sf"/>
</dbReference>
<dbReference type="PROSITE" id="PS00086">
    <property type="entry name" value="CYTOCHROME_P450"/>
    <property type="match status" value="1"/>
</dbReference>
<dbReference type="OMA" id="IRDESNI"/>
<dbReference type="GO" id="GO:0005506">
    <property type="term" value="F:iron ion binding"/>
    <property type="evidence" value="ECO:0007669"/>
    <property type="project" value="InterPro"/>
</dbReference>
<feature type="binding site" description="axial binding residue" evidence="10">
    <location>
        <position position="510"/>
    </location>
    <ligand>
        <name>heme</name>
        <dbReference type="ChEBI" id="CHEBI:30413"/>
    </ligand>
    <ligandPart>
        <name>Fe</name>
        <dbReference type="ChEBI" id="CHEBI:18248"/>
    </ligandPart>
</feature>
<organism evidence="12 13">
    <name type="scientific">Taxus chinensis</name>
    <name type="common">Chinese yew</name>
    <name type="synonym">Taxus wallichiana var. chinensis</name>
    <dbReference type="NCBI Taxonomy" id="29808"/>
    <lineage>
        <taxon>Eukaryota</taxon>
        <taxon>Viridiplantae</taxon>
        <taxon>Streptophyta</taxon>
        <taxon>Embryophyta</taxon>
        <taxon>Tracheophyta</taxon>
        <taxon>Spermatophyta</taxon>
        <taxon>Pinopsida</taxon>
        <taxon>Pinidae</taxon>
        <taxon>Conifers II</taxon>
        <taxon>Cupressales</taxon>
        <taxon>Taxaceae</taxon>
        <taxon>Taxus</taxon>
    </lineage>
</organism>
<dbReference type="GO" id="GO:0042617">
    <property type="term" value="P:paclitaxel biosynthetic process"/>
    <property type="evidence" value="ECO:0007669"/>
    <property type="project" value="UniProtKB-KW"/>
</dbReference>
<dbReference type="GO" id="GO:0016705">
    <property type="term" value="F:oxidoreductase activity, acting on paired donors, with incorporation or reduction of molecular oxygen"/>
    <property type="evidence" value="ECO:0007669"/>
    <property type="project" value="InterPro"/>
</dbReference>
<name>A0AA38GUT3_TAXCH</name>
<dbReference type="InterPro" id="IPR002401">
    <property type="entry name" value="Cyt_P450_E_grp-I"/>
</dbReference>
<evidence type="ECO:0008006" key="14">
    <source>
        <dbReference type="Google" id="ProtNLM"/>
    </source>
</evidence>
<keyword evidence="4 10" id="KW-0349">Heme</keyword>
<dbReference type="Gene3D" id="1.10.630.10">
    <property type="entry name" value="Cytochrome P450"/>
    <property type="match status" value="1"/>
</dbReference>
<evidence type="ECO:0000256" key="4">
    <source>
        <dbReference type="ARBA" id="ARBA00022617"/>
    </source>
</evidence>
<evidence type="ECO:0000256" key="10">
    <source>
        <dbReference type="PIRSR" id="PIRSR602401-1"/>
    </source>
</evidence>
<keyword evidence="7 10" id="KW-0408">Iron</keyword>
<evidence type="ECO:0000256" key="9">
    <source>
        <dbReference type="ARBA" id="ARBA00023059"/>
    </source>
</evidence>
<dbReference type="PRINTS" id="PR00463">
    <property type="entry name" value="EP450I"/>
</dbReference>
<evidence type="ECO:0000313" key="12">
    <source>
        <dbReference type="EMBL" id="KAH9329363.1"/>
    </source>
</evidence>
<protein>
    <recommendedName>
        <fullName evidence="14">Cytochrome P450</fullName>
    </recommendedName>
</protein>
<dbReference type="EMBL" id="JAHRHJ020000001">
    <property type="protein sequence ID" value="KAH9329363.1"/>
    <property type="molecule type" value="Genomic_DNA"/>
</dbReference>
<dbReference type="Pfam" id="PF00067">
    <property type="entry name" value="p450"/>
    <property type="match status" value="1"/>
</dbReference>
<sequence>MGNSEMNSGGVVGGWLYVLLPLSCKGRSSLYLLGSNGPDKDICAWKEYWPIYVAAAGLCAAALLISRWTSNSFGGCAWAGINKKLRGARPGMAIPGPRGRPIIGSLMEMSGGHAHRKLADLARVHAAKKLMAFSLGSNRAVVTCDPEVAREILTSSHFADRPLIQSAQQLMFGRAIGFAPSGDYWRMLRRISVAHLFTPRRIGAHEGGRQEDCETMVCNIRNEYMNNKGAVQLRPHLQAAALNNIMGSVFGRRFDFSREGEGEKVREMVEEGFRLLGAFNLADHLPYLRILDPLRIHARCARLVPRVRAFVKHIIHEHRQSAGGRDTTTDQSDFVDVLLSLQGHDKLHDDDMVALLWEMIFRGTETIALVIEWTMAELVLNQEIQSRVRAEVELVVKDRGVVGEEEITRLPYLQAVVKESLRMHPPGPLLSWSRLCTEDVDIAAADGMRVPAGTTAMVNMWSITHDPDIWDSPHQFRPERFVGEKEMMVELDIRGNDLRLAPFGAGRRVCPGKNLALATVHLWVAKLVYHYTWLPSPQHPVDLSEILKLSSEMATPLTAIPAPAVPFY</sequence>
<evidence type="ECO:0000313" key="13">
    <source>
        <dbReference type="Proteomes" id="UP000824469"/>
    </source>
</evidence>
<accession>A0AA38GUT3</accession>
<evidence type="ECO:0000256" key="8">
    <source>
        <dbReference type="ARBA" id="ARBA00023033"/>
    </source>
</evidence>
<keyword evidence="6 11" id="KW-0560">Oxidoreductase</keyword>
<evidence type="ECO:0000256" key="11">
    <source>
        <dbReference type="RuleBase" id="RU000461"/>
    </source>
</evidence>
<comment type="similarity">
    <text evidence="3 11">Belongs to the cytochrome P450 family.</text>
</comment>
<dbReference type="InterPro" id="IPR051996">
    <property type="entry name" value="Cytochrome_P450_78A"/>
</dbReference>
<dbReference type="AlphaFoldDB" id="A0AA38GUT3"/>
<keyword evidence="8 11" id="KW-0503">Monooxygenase</keyword>
<dbReference type="FunFam" id="1.10.630.10:FF:000016">
    <property type="entry name" value="Cytochrome P450 78A5"/>
    <property type="match status" value="1"/>
</dbReference>
<dbReference type="PANTHER" id="PTHR47946:SF6">
    <property type="entry name" value="CYTOCHROME P450 78A7"/>
    <property type="match status" value="1"/>
</dbReference>
<dbReference type="InterPro" id="IPR001128">
    <property type="entry name" value="Cyt_P450"/>
</dbReference>
<evidence type="ECO:0000256" key="2">
    <source>
        <dbReference type="ARBA" id="ARBA00005122"/>
    </source>
</evidence>
<evidence type="ECO:0000256" key="7">
    <source>
        <dbReference type="ARBA" id="ARBA00023004"/>
    </source>
</evidence>
<comment type="caution">
    <text evidence="12">The sequence shown here is derived from an EMBL/GenBank/DDBJ whole genome shotgun (WGS) entry which is preliminary data.</text>
</comment>
<comment type="cofactor">
    <cofactor evidence="1 10">
        <name>heme</name>
        <dbReference type="ChEBI" id="CHEBI:30413"/>
    </cofactor>
</comment>
<keyword evidence="5 10" id="KW-0479">Metal-binding</keyword>
<evidence type="ECO:0000256" key="5">
    <source>
        <dbReference type="ARBA" id="ARBA00022723"/>
    </source>
</evidence>
<reference evidence="12 13" key="1">
    <citation type="journal article" date="2021" name="Nat. Plants">
        <title>The Taxus genome provides insights into paclitaxel biosynthesis.</title>
        <authorList>
            <person name="Xiong X."/>
            <person name="Gou J."/>
            <person name="Liao Q."/>
            <person name="Li Y."/>
            <person name="Zhou Q."/>
            <person name="Bi G."/>
            <person name="Li C."/>
            <person name="Du R."/>
            <person name="Wang X."/>
            <person name="Sun T."/>
            <person name="Guo L."/>
            <person name="Liang H."/>
            <person name="Lu P."/>
            <person name="Wu Y."/>
            <person name="Zhang Z."/>
            <person name="Ro D.K."/>
            <person name="Shang Y."/>
            <person name="Huang S."/>
            <person name="Yan J."/>
        </authorList>
    </citation>
    <scope>NUCLEOTIDE SEQUENCE [LARGE SCALE GENOMIC DNA]</scope>
    <source>
        <strain evidence="12">Ta-2019</strain>
    </source>
</reference>
<dbReference type="Proteomes" id="UP000824469">
    <property type="component" value="Unassembled WGS sequence"/>
</dbReference>
<dbReference type="InterPro" id="IPR017972">
    <property type="entry name" value="Cyt_P450_CS"/>
</dbReference>
<dbReference type="SUPFAM" id="SSF48264">
    <property type="entry name" value="Cytochrome P450"/>
    <property type="match status" value="1"/>
</dbReference>
<evidence type="ECO:0000256" key="1">
    <source>
        <dbReference type="ARBA" id="ARBA00001971"/>
    </source>
</evidence>
<dbReference type="GO" id="GO:0020037">
    <property type="term" value="F:heme binding"/>
    <property type="evidence" value="ECO:0007669"/>
    <property type="project" value="InterPro"/>
</dbReference>
<proteinExistence type="inferred from homology"/>
<keyword evidence="13" id="KW-1185">Reference proteome</keyword>
<dbReference type="GO" id="GO:0004497">
    <property type="term" value="F:monooxygenase activity"/>
    <property type="evidence" value="ECO:0007669"/>
    <property type="project" value="UniProtKB-KW"/>
</dbReference>
<evidence type="ECO:0000256" key="3">
    <source>
        <dbReference type="ARBA" id="ARBA00010617"/>
    </source>
</evidence>